<comment type="subcellular location">
    <subcellularLocation>
        <location evidence="1">Chromosome</location>
    </subcellularLocation>
    <subcellularLocation>
        <location evidence="2">Cytoplasm</location>
    </subcellularLocation>
</comment>
<dbReference type="GO" id="GO:0003682">
    <property type="term" value="F:chromatin binding"/>
    <property type="evidence" value="ECO:0007669"/>
    <property type="project" value="TreeGrafter"/>
</dbReference>
<evidence type="ECO:0000256" key="7">
    <source>
        <dbReference type="ARBA" id="ARBA00022618"/>
    </source>
</evidence>
<evidence type="ECO:0000256" key="6">
    <source>
        <dbReference type="ARBA" id="ARBA00022490"/>
    </source>
</evidence>
<feature type="region of interest" description="Disordered" evidence="12">
    <location>
        <begin position="704"/>
        <end position="731"/>
    </location>
</feature>
<dbReference type="GO" id="GO:0051301">
    <property type="term" value="P:cell division"/>
    <property type="evidence" value="ECO:0007669"/>
    <property type="project" value="UniProtKB-KW"/>
</dbReference>
<dbReference type="GO" id="GO:0005737">
    <property type="term" value="C:cytoplasm"/>
    <property type="evidence" value="ECO:0007669"/>
    <property type="project" value="UniProtKB-SubCell"/>
</dbReference>
<keyword evidence="14" id="KW-1185">Reference proteome</keyword>
<evidence type="ECO:0000256" key="3">
    <source>
        <dbReference type="ARBA" id="ARBA00009471"/>
    </source>
</evidence>
<dbReference type="Proteomes" id="UP001182556">
    <property type="component" value="Unassembled WGS sequence"/>
</dbReference>
<keyword evidence="10 11" id="KW-0131">Cell cycle</keyword>
<evidence type="ECO:0000256" key="2">
    <source>
        <dbReference type="ARBA" id="ARBA00004496"/>
    </source>
</evidence>
<evidence type="ECO:0000313" key="14">
    <source>
        <dbReference type="Proteomes" id="UP001182556"/>
    </source>
</evidence>
<dbReference type="InterPro" id="IPR022816">
    <property type="entry name" value="Condensin_barren_su2"/>
</dbReference>
<evidence type="ECO:0000313" key="13">
    <source>
        <dbReference type="EMBL" id="KAK1926473.1"/>
    </source>
</evidence>
<evidence type="ECO:0000256" key="4">
    <source>
        <dbReference type="ARBA" id="ARBA00016065"/>
    </source>
</evidence>
<accession>A0AAD9FUR8</accession>
<keyword evidence="6" id="KW-0963">Cytoplasm</keyword>
<name>A0AAD9FUR8_PAPLA</name>
<keyword evidence="7 11" id="KW-0132">Cell division</keyword>
<dbReference type="PIRSF" id="PIRSF017126">
    <property type="entry name" value="Condensin_H"/>
    <property type="match status" value="1"/>
</dbReference>
<keyword evidence="5" id="KW-0158">Chromosome</keyword>
<gene>
    <name evidence="13" type="ORF">DB88DRAFT_481983</name>
</gene>
<feature type="compositionally biased region" description="Acidic residues" evidence="12">
    <location>
        <begin position="204"/>
        <end position="219"/>
    </location>
</feature>
<keyword evidence="8 11" id="KW-0498">Mitosis</keyword>
<feature type="region of interest" description="Disordered" evidence="12">
    <location>
        <begin position="1"/>
        <end position="55"/>
    </location>
</feature>
<keyword evidence="9 11" id="KW-0226">DNA condensation</keyword>
<evidence type="ECO:0000256" key="1">
    <source>
        <dbReference type="ARBA" id="ARBA00004286"/>
    </source>
</evidence>
<feature type="compositionally biased region" description="Basic residues" evidence="12">
    <location>
        <begin position="12"/>
        <end position="22"/>
    </location>
</feature>
<feature type="region of interest" description="Disordered" evidence="12">
    <location>
        <begin position="197"/>
        <end position="229"/>
    </location>
</feature>
<reference evidence="13" key="1">
    <citation type="submission" date="2023-02" db="EMBL/GenBank/DDBJ databases">
        <title>Identification and recombinant expression of a fungal hydrolase from Papiliotrema laurentii that hydrolyzes apple cutin and clears colloidal polyester polyurethane.</title>
        <authorList>
            <consortium name="DOE Joint Genome Institute"/>
            <person name="Roman V.A."/>
            <person name="Bojanowski C."/>
            <person name="Crable B.R."/>
            <person name="Wagner D.N."/>
            <person name="Hung C.S."/>
            <person name="Nadeau L.J."/>
            <person name="Schratz L."/>
            <person name="Haridas S."/>
            <person name="Pangilinan J."/>
            <person name="Lipzen A."/>
            <person name="Na H."/>
            <person name="Yan M."/>
            <person name="Ng V."/>
            <person name="Grigoriev I.V."/>
            <person name="Spatafora J.W."/>
            <person name="Barlow D."/>
            <person name="Biffinger J."/>
            <person name="Kelley-Loughnane N."/>
            <person name="Varaljay V.A."/>
            <person name="Crookes-Goodson W.J."/>
        </authorList>
    </citation>
    <scope>NUCLEOTIDE SEQUENCE</scope>
    <source>
        <strain evidence="13">5307AH</strain>
    </source>
</reference>
<dbReference type="EMBL" id="JAODAN010000002">
    <property type="protein sequence ID" value="KAK1926473.1"/>
    <property type="molecule type" value="Genomic_DNA"/>
</dbReference>
<evidence type="ECO:0000256" key="9">
    <source>
        <dbReference type="ARBA" id="ARBA00023067"/>
    </source>
</evidence>
<evidence type="ECO:0000256" key="10">
    <source>
        <dbReference type="ARBA" id="ARBA00023306"/>
    </source>
</evidence>
<protein>
    <recommendedName>
        <fullName evidence="4 11">Condensin complex subunit 2</fullName>
    </recommendedName>
</protein>
<evidence type="ECO:0000256" key="5">
    <source>
        <dbReference type="ARBA" id="ARBA00022454"/>
    </source>
</evidence>
<dbReference type="Pfam" id="PF05786">
    <property type="entry name" value="Cnd2"/>
    <property type="match status" value="1"/>
</dbReference>
<dbReference type="PANTHER" id="PTHR13108">
    <property type="entry name" value="CONDENSIN COMPLEX SUBUNIT 2"/>
    <property type="match status" value="1"/>
</dbReference>
<evidence type="ECO:0000256" key="8">
    <source>
        <dbReference type="ARBA" id="ARBA00022776"/>
    </source>
</evidence>
<organism evidence="13 14">
    <name type="scientific">Papiliotrema laurentii</name>
    <name type="common">Cryptococcus laurentii</name>
    <dbReference type="NCBI Taxonomy" id="5418"/>
    <lineage>
        <taxon>Eukaryota</taxon>
        <taxon>Fungi</taxon>
        <taxon>Dikarya</taxon>
        <taxon>Basidiomycota</taxon>
        <taxon>Agaricomycotina</taxon>
        <taxon>Tremellomycetes</taxon>
        <taxon>Tremellales</taxon>
        <taxon>Rhynchogastremaceae</taxon>
        <taxon>Papiliotrema</taxon>
    </lineage>
</organism>
<feature type="compositionally biased region" description="Polar residues" evidence="12">
    <location>
        <begin position="23"/>
        <end position="33"/>
    </location>
</feature>
<dbReference type="GO" id="GO:0000796">
    <property type="term" value="C:condensin complex"/>
    <property type="evidence" value="ECO:0007669"/>
    <property type="project" value="InterPro"/>
</dbReference>
<comment type="similarity">
    <text evidence="3 11">Belongs to the CND2 (condensin subunit 2) family.</text>
</comment>
<sequence>MSIASPIDTPPLKRKSALKKHSISSSAENSPLRPSNRAANIMNDDAAEKASRRKSAHFGDLAIKASEYEGKKEAGQKRQVSALAVQAAQQGQSGTGVKKAKRLSAVAPAAAPVVSMEVMNTNFEEWMKLATDNKITANNTWNFALIDYFADLTLLRNDEDQSINFQKASCTLDGCVKIWTSRVDSVATETGKLLSGLAGGGGGDDADDNGIEGDDDEEGGEVRKTRKTTRSEATLAKSFSTLQVKKFDLEFTVDPLFKKTCADFDEGGAMGLLMNHLSVDGKGRVVFDAGDAVVDEEQEAEEQEEDELVDLTKLRAYMPILDKTMTLEISDTLSSFRFSSDPNSMPDFTTLVGLKDTYADDGPSMTMDDYAPTGEAHDFFGGEDYDMGAGPGAFDDGASVGGYDDAAEGFAEGPYAGPSGGVGMAAPGDVHAPFDPRRQGTELVMALVGGGGEEEGMFDYFDKGFGKSWAGAEHWKLRKVSRKDPAAAATARIPKAAKAPFTIDFSAPATAATSSKILFAPAPRSTLTLATSSKSRRTSKKSLGEAKKRKGEWLLPDDMHFSSRQLLRLFLKPKFALRMRKATTSRLTENVNGEIDENFWAQAAADRADFENGDADDLGGSGHPNPFESQFFHDDADDAFVDDNLGYDGDDGMAMAAGEEDDLWQGTQGQELKKSRPENVHFAKKAKRVDVKRLKDDIWTGLRTLVPPEPAEPKSESEDEMPPPSTPVEPVKTFDSIIQNLRTTYPTEKMSEISTSFCFICLLHLANEEGLRIETARYDGLEGEDVGCMGVADDFEEDGDDPAKKWKGMRLDQGEREDRVVGELQALKVFKDPNAGRAA</sequence>
<evidence type="ECO:0000256" key="12">
    <source>
        <dbReference type="SAM" id="MobiDB-lite"/>
    </source>
</evidence>
<dbReference type="GO" id="GO:0007076">
    <property type="term" value="P:mitotic chromosome condensation"/>
    <property type="evidence" value="ECO:0007669"/>
    <property type="project" value="InterPro"/>
</dbReference>
<evidence type="ECO:0000256" key="11">
    <source>
        <dbReference type="PIRNR" id="PIRNR017126"/>
    </source>
</evidence>
<comment type="function">
    <text evidence="11">Regulatory subunit of the condensin complex, a complex required for conversion of interphase chromatin into mitotic-like condense chromosomes.</text>
</comment>
<dbReference type="AlphaFoldDB" id="A0AAD9FUR8"/>
<dbReference type="PANTHER" id="PTHR13108:SF9">
    <property type="entry name" value="CONDENSIN COMPLEX SUBUNIT 2"/>
    <property type="match status" value="1"/>
</dbReference>
<proteinExistence type="inferred from homology"/>
<comment type="caution">
    <text evidence="13">The sequence shown here is derived from an EMBL/GenBank/DDBJ whole genome shotgun (WGS) entry which is preliminary data.</text>
</comment>